<accession>A0ABT7DVU5</accession>
<protein>
    <submittedName>
        <fullName evidence="1">Uncharacterized protein</fullName>
    </submittedName>
</protein>
<keyword evidence="2" id="KW-1185">Reference proteome</keyword>
<reference evidence="1" key="1">
    <citation type="submission" date="2023-03" db="EMBL/GenBank/DDBJ databases">
        <title>Chitinimonas shenzhenensis gen. nov., sp. nov., a novel member of family Burkholderiaceae isolated from activated sludge collected in Shen Zhen, China.</title>
        <authorList>
            <person name="Wang X."/>
        </authorList>
    </citation>
    <scope>NUCLEOTIDE SEQUENCE</scope>
    <source>
        <strain evidence="1">DQS-5</strain>
    </source>
</reference>
<gene>
    <name evidence="1" type="ORF">PZA18_08970</name>
</gene>
<dbReference type="Proteomes" id="UP001172778">
    <property type="component" value="Unassembled WGS sequence"/>
</dbReference>
<evidence type="ECO:0000313" key="2">
    <source>
        <dbReference type="Proteomes" id="UP001172778"/>
    </source>
</evidence>
<sequence length="185" mass="20121">MLTRRQLIKTGVLGGALLGVARFGYGPLEADPVYAVVDPARFKVLDAASRSAMAAIGRVMLAGALPEAPAARDIALQEFVHGADIAISGLPGVVQDEVKQLLMLLTNRFTRRWVVGITKPWGEASDDDIGNFLSRWRYSSLVLLRSGYQALHQVVFAAWYGNPHAWVGIGYDGPPAFVKDFFKHG</sequence>
<comment type="caution">
    <text evidence="1">The sequence shown here is derived from an EMBL/GenBank/DDBJ whole genome shotgun (WGS) entry which is preliminary data.</text>
</comment>
<evidence type="ECO:0000313" key="1">
    <source>
        <dbReference type="EMBL" id="MDK2124177.1"/>
    </source>
</evidence>
<name>A0ABT7DVU5_9NEIS</name>
<dbReference type="RefSeq" id="WP_284100487.1">
    <property type="nucleotide sequence ID" value="NZ_JARRAF010000008.1"/>
</dbReference>
<organism evidence="1 2">
    <name type="scientific">Parachitinimonas caeni</name>
    <dbReference type="NCBI Taxonomy" id="3031301"/>
    <lineage>
        <taxon>Bacteria</taxon>
        <taxon>Pseudomonadati</taxon>
        <taxon>Pseudomonadota</taxon>
        <taxon>Betaproteobacteria</taxon>
        <taxon>Neisseriales</taxon>
        <taxon>Chitinibacteraceae</taxon>
        <taxon>Parachitinimonas</taxon>
    </lineage>
</organism>
<dbReference type="EMBL" id="JARRAF010000008">
    <property type="protein sequence ID" value="MDK2124177.1"/>
    <property type="molecule type" value="Genomic_DNA"/>
</dbReference>
<proteinExistence type="predicted"/>